<sequence length="164" mass="18696">MAESLGISVQAFDKWGVEPVQKIGRESFYDVRSVVDNRLQHQAGKEQLGFAELDPHAEQKLLQERLRLTKEQADAQAMRNEVKRRHLVPVDFMTFAFGRLTGLIGSTLDTVHTKVKRKHPDIETRHLEAVQREVAVTRNEAASLHERLPEILDEFLSTLDDDTG</sequence>
<dbReference type="Proteomes" id="UP001329505">
    <property type="component" value="Unassembled WGS sequence"/>
</dbReference>
<accession>A0ABU7GWB5</accession>
<dbReference type="InterPro" id="IPR010906">
    <property type="entry name" value="Phage_lambda_Nu1_terminase-ssu"/>
</dbReference>
<dbReference type="Pfam" id="PF07471">
    <property type="entry name" value="Phage_Nu1"/>
    <property type="match status" value="1"/>
</dbReference>
<evidence type="ECO:0000313" key="1">
    <source>
        <dbReference type="EMBL" id="MEE1883357.1"/>
    </source>
</evidence>
<protein>
    <submittedName>
        <fullName evidence="1">Terminase small subunit</fullName>
    </submittedName>
</protein>
<name>A0ABU7GWB5_9PSED</name>
<dbReference type="RefSeq" id="WP_330126535.1">
    <property type="nucleotide sequence ID" value="NZ_JAZDQQ010000032.1"/>
</dbReference>
<gene>
    <name evidence="1" type="ORF">V0R55_24645</name>
</gene>
<proteinExistence type="predicted"/>
<organism evidence="1 2">
    <name type="scientific">Pseudomonas soli</name>
    <dbReference type="NCBI Taxonomy" id="1306993"/>
    <lineage>
        <taxon>Bacteria</taxon>
        <taxon>Pseudomonadati</taxon>
        <taxon>Pseudomonadota</taxon>
        <taxon>Gammaproteobacteria</taxon>
        <taxon>Pseudomonadales</taxon>
        <taxon>Pseudomonadaceae</taxon>
        <taxon>Pseudomonas</taxon>
    </lineage>
</organism>
<keyword evidence="2" id="KW-1185">Reference proteome</keyword>
<dbReference type="EMBL" id="JAZDQQ010000032">
    <property type="protein sequence ID" value="MEE1883357.1"/>
    <property type="molecule type" value="Genomic_DNA"/>
</dbReference>
<reference evidence="1 2" key="1">
    <citation type="submission" date="2024-01" db="EMBL/GenBank/DDBJ databases">
        <title>Unpublished Manusciprt.</title>
        <authorList>
            <person name="Duman M."/>
            <person name="Valdes E.G."/>
            <person name="Ajmi N."/>
            <person name="Altun S."/>
            <person name="Saticioglu I.B."/>
        </authorList>
    </citation>
    <scope>NUCLEOTIDE SEQUENCE [LARGE SCALE GENOMIC DNA]</scope>
    <source>
        <strain evidence="1 2">139P</strain>
    </source>
</reference>
<evidence type="ECO:0000313" key="2">
    <source>
        <dbReference type="Proteomes" id="UP001329505"/>
    </source>
</evidence>
<comment type="caution">
    <text evidence="1">The sequence shown here is derived from an EMBL/GenBank/DDBJ whole genome shotgun (WGS) entry which is preliminary data.</text>
</comment>